<accession>A0ABM7P8W9</accession>
<feature type="signal peptide" evidence="2">
    <location>
        <begin position="1"/>
        <end position="25"/>
    </location>
</feature>
<feature type="chain" id="PRO_5046926760" description="FecR protein domain-containing protein" evidence="2">
    <location>
        <begin position="26"/>
        <end position="246"/>
    </location>
</feature>
<feature type="region of interest" description="Disordered" evidence="1">
    <location>
        <begin position="208"/>
        <end position="246"/>
    </location>
</feature>
<sequence length="246" mass="26601">MLVKQHMITALVIFALMLLVLPAYANDQIGVVQTAEGECRVHRGDSILKAVEDLPIVLNDTVSTGSDAQIRIVFNDDTELIIAESSQASIDTYVYSDDAADVLFEFTKGTFRTITGEIVKNNPDGFNIQTPLTTIGIRGSDIYAIIQSGGEETGALHLGENHTLEIKTAKQTLSIKSSGLRAQIFPTGVIVGPTPIPEDRSKAMLKLGARSTSSPNTPPVIKTPTTTPNQVVKPPTVKQRPRFDNF</sequence>
<dbReference type="EMBL" id="AP024485">
    <property type="protein sequence ID" value="BCS89484.1"/>
    <property type="molecule type" value="Genomic_DNA"/>
</dbReference>
<reference evidence="4" key="1">
    <citation type="journal article" date="2022" name="Arch. Microbiol.">
        <title>Pseudodesulfovibrio sediminis sp. nov., a mesophilic and neutrophilic sulfate-reducing bacterium isolated from sediment of a brackish lake.</title>
        <authorList>
            <person name="Takahashi A."/>
            <person name="Kojima H."/>
            <person name="Watanabe M."/>
            <person name="Fukui M."/>
        </authorList>
    </citation>
    <scope>NUCLEOTIDE SEQUENCE</scope>
    <source>
        <strain evidence="4">SF6</strain>
    </source>
</reference>
<dbReference type="InterPro" id="IPR006860">
    <property type="entry name" value="FecR"/>
</dbReference>
<protein>
    <recommendedName>
        <fullName evidence="3">FecR protein domain-containing protein</fullName>
    </recommendedName>
</protein>
<keyword evidence="5" id="KW-1185">Reference proteome</keyword>
<evidence type="ECO:0000256" key="1">
    <source>
        <dbReference type="SAM" id="MobiDB-lite"/>
    </source>
</evidence>
<evidence type="ECO:0000256" key="2">
    <source>
        <dbReference type="SAM" id="SignalP"/>
    </source>
</evidence>
<dbReference type="Proteomes" id="UP001053296">
    <property type="component" value="Chromosome"/>
</dbReference>
<keyword evidence="2" id="KW-0732">Signal</keyword>
<proteinExistence type="predicted"/>
<gene>
    <name evidence="4" type="ORF">PSDVSF_27260</name>
</gene>
<dbReference type="PANTHER" id="PTHR38731">
    <property type="entry name" value="LIPL45-RELATED LIPOPROTEIN-RELATED"/>
    <property type="match status" value="1"/>
</dbReference>
<dbReference type="RefSeq" id="WP_229591455.1">
    <property type="nucleotide sequence ID" value="NZ_AP024485.1"/>
</dbReference>
<dbReference type="PANTHER" id="PTHR38731:SF1">
    <property type="entry name" value="FECR PROTEIN DOMAIN-CONTAINING PROTEIN"/>
    <property type="match status" value="1"/>
</dbReference>
<evidence type="ECO:0000259" key="3">
    <source>
        <dbReference type="Pfam" id="PF04773"/>
    </source>
</evidence>
<feature type="domain" description="FecR protein" evidence="3">
    <location>
        <begin position="60"/>
        <end position="149"/>
    </location>
</feature>
<evidence type="ECO:0000313" key="5">
    <source>
        <dbReference type="Proteomes" id="UP001053296"/>
    </source>
</evidence>
<dbReference type="Pfam" id="PF04773">
    <property type="entry name" value="FecR"/>
    <property type="match status" value="1"/>
</dbReference>
<organism evidence="4 5">
    <name type="scientific">Pseudodesulfovibrio sediminis</name>
    <dbReference type="NCBI Taxonomy" id="2810563"/>
    <lineage>
        <taxon>Bacteria</taxon>
        <taxon>Pseudomonadati</taxon>
        <taxon>Thermodesulfobacteriota</taxon>
        <taxon>Desulfovibrionia</taxon>
        <taxon>Desulfovibrionales</taxon>
        <taxon>Desulfovibrionaceae</taxon>
    </lineage>
</organism>
<evidence type="ECO:0000313" key="4">
    <source>
        <dbReference type="EMBL" id="BCS89484.1"/>
    </source>
</evidence>
<name>A0ABM7P8W9_9BACT</name>
<feature type="compositionally biased region" description="Low complexity" evidence="1">
    <location>
        <begin position="219"/>
        <end position="228"/>
    </location>
</feature>